<dbReference type="GO" id="GO:0003676">
    <property type="term" value="F:nucleic acid binding"/>
    <property type="evidence" value="ECO:0007669"/>
    <property type="project" value="InterPro"/>
</dbReference>
<comment type="caution">
    <text evidence="3">The sequence shown here is derived from an EMBL/GenBank/DDBJ whole genome shotgun (WGS) entry which is preliminary data.</text>
</comment>
<dbReference type="InterPro" id="IPR025836">
    <property type="entry name" value="Zn_knuckle_CX2CX4HX4C"/>
</dbReference>
<accession>A0AAE2CGL9</accession>
<keyword evidence="1" id="KW-0479">Metal-binding</keyword>
<dbReference type="GO" id="GO:0008270">
    <property type="term" value="F:zinc ion binding"/>
    <property type="evidence" value="ECO:0007669"/>
    <property type="project" value="UniProtKB-KW"/>
</dbReference>
<sequence length="104" mass="12087">MASHIGHILGDLVQIELDDRMSLVNAIVKIKVSLDINKPLRRVMQLRLLERDDFTIRLTYARLPNFCFLCGKMRHIARTCEKQYEDGFTDPGTNTPYGAWLRHD</sequence>
<proteinExistence type="predicted"/>
<dbReference type="InterPro" id="IPR001878">
    <property type="entry name" value="Znf_CCHC"/>
</dbReference>
<dbReference type="Proteomes" id="UP001293254">
    <property type="component" value="Unassembled WGS sequence"/>
</dbReference>
<reference evidence="3" key="1">
    <citation type="submission" date="2020-06" db="EMBL/GenBank/DDBJ databases">
        <authorList>
            <person name="Li T."/>
            <person name="Hu X."/>
            <person name="Zhang T."/>
            <person name="Song X."/>
            <person name="Zhang H."/>
            <person name="Dai N."/>
            <person name="Sheng W."/>
            <person name="Hou X."/>
            <person name="Wei L."/>
        </authorList>
    </citation>
    <scope>NUCLEOTIDE SEQUENCE</scope>
    <source>
        <strain evidence="3">3651</strain>
        <tissue evidence="3">Leaf</tissue>
    </source>
</reference>
<organism evidence="3 4">
    <name type="scientific">Sesamum alatum</name>
    <dbReference type="NCBI Taxonomy" id="300844"/>
    <lineage>
        <taxon>Eukaryota</taxon>
        <taxon>Viridiplantae</taxon>
        <taxon>Streptophyta</taxon>
        <taxon>Embryophyta</taxon>
        <taxon>Tracheophyta</taxon>
        <taxon>Spermatophyta</taxon>
        <taxon>Magnoliopsida</taxon>
        <taxon>eudicotyledons</taxon>
        <taxon>Gunneridae</taxon>
        <taxon>Pentapetalae</taxon>
        <taxon>asterids</taxon>
        <taxon>lamiids</taxon>
        <taxon>Lamiales</taxon>
        <taxon>Pedaliaceae</taxon>
        <taxon>Sesamum</taxon>
    </lineage>
</organism>
<dbReference type="AlphaFoldDB" id="A0AAE2CGL9"/>
<name>A0AAE2CGL9_9LAMI</name>
<keyword evidence="4" id="KW-1185">Reference proteome</keyword>
<evidence type="ECO:0000313" key="3">
    <source>
        <dbReference type="EMBL" id="KAK4421310.1"/>
    </source>
</evidence>
<feature type="domain" description="CCHC-type" evidence="2">
    <location>
        <begin position="67"/>
        <end position="82"/>
    </location>
</feature>
<dbReference type="PROSITE" id="PS50158">
    <property type="entry name" value="ZF_CCHC"/>
    <property type="match status" value="1"/>
</dbReference>
<dbReference type="Pfam" id="PF14392">
    <property type="entry name" value="zf-CCHC_4"/>
    <property type="match status" value="1"/>
</dbReference>
<evidence type="ECO:0000256" key="1">
    <source>
        <dbReference type="PROSITE-ProRule" id="PRU00047"/>
    </source>
</evidence>
<evidence type="ECO:0000259" key="2">
    <source>
        <dbReference type="PROSITE" id="PS50158"/>
    </source>
</evidence>
<reference evidence="3" key="2">
    <citation type="journal article" date="2024" name="Plant">
        <title>Genomic evolution and insights into agronomic trait innovations of Sesamum species.</title>
        <authorList>
            <person name="Miao H."/>
            <person name="Wang L."/>
            <person name="Qu L."/>
            <person name="Liu H."/>
            <person name="Sun Y."/>
            <person name="Le M."/>
            <person name="Wang Q."/>
            <person name="Wei S."/>
            <person name="Zheng Y."/>
            <person name="Lin W."/>
            <person name="Duan Y."/>
            <person name="Cao H."/>
            <person name="Xiong S."/>
            <person name="Wang X."/>
            <person name="Wei L."/>
            <person name="Li C."/>
            <person name="Ma Q."/>
            <person name="Ju M."/>
            <person name="Zhao R."/>
            <person name="Li G."/>
            <person name="Mu C."/>
            <person name="Tian Q."/>
            <person name="Mei H."/>
            <person name="Zhang T."/>
            <person name="Gao T."/>
            <person name="Zhang H."/>
        </authorList>
    </citation>
    <scope>NUCLEOTIDE SEQUENCE</scope>
    <source>
        <strain evidence="3">3651</strain>
    </source>
</reference>
<dbReference type="EMBL" id="JACGWO010000008">
    <property type="protein sequence ID" value="KAK4421310.1"/>
    <property type="molecule type" value="Genomic_DNA"/>
</dbReference>
<gene>
    <name evidence="3" type="ORF">Salat_2081500</name>
</gene>
<keyword evidence="1" id="KW-0863">Zinc-finger</keyword>
<protein>
    <recommendedName>
        <fullName evidence="2">CCHC-type domain-containing protein</fullName>
    </recommendedName>
</protein>
<evidence type="ECO:0000313" key="4">
    <source>
        <dbReference type="Proteomes" id="UP001293254"/>
    </source>
</evidence>
<keyword evidence="1" id="KW-0862">Zinc</keyword>